<evidence type="ECO:0000313" key="3">
    <source>
        <dbReference type="Proteomes" id="UP000031443"/>
    </source>
</evidence>
<dbReference type="EMBL" id="KB604211">
    <property type="protein sequence ID" value="EMP24024.1"/>
    <property type="molecule type" value="Genomic_DNA"/>
</dbReference>
<dbReference type="InterPro" id="IPR027854">
    <property type="entry name" value="STMP1"/>
</dbReference>
<proteinExistence type="predicted"/>
<evidence type="ECO:0000256" key="1">
    <source>
        <dbReference type="SAM" id="SignalP"/>
    </source>
</evidence>
<keyword evidence="1" id="KW-0732">Signal</keyword>
<dbReference type="PANTHER" id="PTHR47709:SF2">
    <property type="entry name" value="SHORT TRANSMEMBRANE MITOCHONDRIAL PROTEIN 1"/>
    <property type="match status" value="1"/>
</dbReference>
<dbReference type="eggNOG" id="ENOG502S7PN">
    <property type="taxonomic scope" value="Eukaryota"/>
</dbReference>
<sequence>MLQFLLGFALGNVVGMYLAQNYDGISALQLDTRTGPCQLIRACGARAKGLFNCGVDVQAQTGA</sequence>
<accession>M7AI65</accession>
<dbReference type="Proteomes" id="UP000031443">
    <property type="component" value="Unassembled WGS sequence"/>
</dbReference>
<reference evidence="3" key="1">
    <citation type="journal article" date="2013" name="Nat. Genet.">
        <title>The draft genomes of soft-shell turtle and green sea turtle yield insights into the development and evolution of the turtle-specific body plan.</title>
        <authorList>
            <person name="Wang Z."/>
            <person name="Pascual-Anaya J."/>
            <person name="Zadissa A."/>
            <person name="Li W."/>
            <person name="Niimura Y."/>
            <person name="Huang Z."/>
            <person name="Li C."/>
            <person name="White S."/>
            <person name="Xiong Z."/>
            <person name="Fang D."/>
            <person name="Wang B."/>
            <person name="Ming Y."/>
            <person name="Chen Y."/>
            <person name="Zheng Y."/>
            <person name="Kuraku S."/>
            <person name="Pignatelli M."/>
            <person name="Herrero J."/>
            <person name="Beal K."/>
            <person name="Nozawa M."/>
            <person name="Li Q."/>
            <person name="Wang J."/>
            <person name="Zhang H."/>
            <person name="Yu L."/>
            <person name="Shigenobu S."/>
            <person name="Wang J."/>
            <person name="Liu J."/>
            <person name="Flicek P."/>
            <person name="Searle S."/>
            <person name="Wang J."/>
            <person name="Kuratani S."/>
            <person name="Yin Y."/>
            <person name="Aken B."/>
            <person name="Zhang G."/>
            <person name="Irie N."/>
        </authorList>
    </citation>
    <scope>NUCLEOTIDE SEQUENCE [LARGE SCALE GENOMIC DNA]</scope>
</reference>
<dbReference type="PANTHER" id="PTHR47709">
    <property type="entry name" value="SHORT TRANSMEMBRANE MITOCHONDRIAL PROTEIN 1"/>
    <property type="match status" value="1"/>
</dbReference>
<dbReference type="AlphaFoldDB" id="M7AI65"/>
<organism evidence="2 3">
    <name type="scientific">Chelonia mydas</name>
    <name type="common">Green sea-turtle</name>
    <name type="synonym">Chelonia agassizi</name>
    <dbReference type="NCBI Taxonomy" id="8469"/>
    <lineage>
        <taxon>Eukaryota</taxon>
        <taxon>Metazoa</taxon>
        <taxon>Chordata</taxon>
        <taxon>Craniata</taxon>
        <taxon>Vertebrata</taxon>
        <taxon>Euteleostomi</taxon>
        <taxon>Archelosauria</taxon>
        <taxon>Testudinata</taxon>
        <taxon>Testudines</taxon>
        <taxon>Cryptodira</taxon>
        <taxon>Durocryptodira</taxon>
        <taxon>Americhelydia</taxon>
        <taxon>Chelonioidea</taxon>
        <taxon>Cheloniidae</taxon>
        <taxon>Chelonia</taxon>
    </lineage>
</organism>
<protein>
    <submittedName>
        <fullName evidence="2">Uncharacterized protein</fullName>
    </submittedName>
</protein>
<keyword evidence="3" id="KW-1185">Reference proteome</keyword>
<name>M7AI65_CHEMY</name>
<feature type="signal peptide" evidence="1">
    <location>
        <begin position="1"/>
        <end position="19"/>
    </location>
</feature>
<gene>
    <name evidence="2" type="ORF">UY3_18968</name>
</gene>
<feature type="chain" id="PRO_5004079330" evidence="1">
    <location>
        <begin position="20"/>
        <end position="63"/>
    </location>
</feature>
<evidence type="ECO:0000313" key="2">
    <source>
        <dbReference type="EMBL" id="EMP24024.1"/>
    </source>
</evidence>